<dbReference type="Pfam" id="PF08808">
    <property type="entry name" value="RES"/>
    <property type="match status" value="1"/>
</dbReference>
<dbReference type="Proteomes" id="UP000252795">
    <property type="component" value="Unassembled WGS sequence"/>
</dbReference>
<feature type="domain" description="RES" evidence="2">
    <location>
        <begin position="68"/>
        <end position="218"/>
    </location>
</feature>
<evidence type="ECO:0000313" key="4">
    <source>
        <dbReference type="EMBL" id="RCW34910.1"/>
    </source>
</evidence>
<dbReference type="InterPro" id="IPR014914">
    <property type="entry name" value="RES_dom"/>
</dbReference>
<dbReference type="EMBL" id="QPJB01000005">
    <property type="protein sequence ID" value="RCW34910.1"/>
    <property type="molecule type" value="Genomic_DNA"/>
</dbReference>
<evidence type="ECO:0000259" key="2">
    <source>
        <dbReference type="SMART" id="SM00953"/>
    </source>
</evidence>
<keyword evidence="6" id="KW-1185">Reference proteome</keyword>
<sequence>MNYRERIAQSIAPLQGSLFRVVESQEDIATARIVDSMQEQNRLEELLESNKPPVPGTARKRHYLLTTPFRYPPLKYGSRFGRNFEPSLFYGAMAIPAALAETAFYRFVFMSHLKTPFKRPLTTLHTVFSARFRTERGVRLQSERWQDLDHTLTDPVSYRESQAVGTDMRSLRVGAFQFLSARALQAGLYALPYHPDNGVEGVNVALFNASVFRDAAPRSYQKLIAVTSPSQVSMSLSEPDGSKQVYEFSLDQFLIEGELPHPAP</sequence>
<accession>A0A368V3Q4</accession>
<dbReference type="AlphaFoldDB" id="A0A368V3Q4"/>
<feature type="transmembrane region" description="Helical" evidence="1">
    <location>
        <begin position="88"/>
        <end position="109"/>
    </location>
</feature>
<evidence type="ECO:0000313" key="3">
    <source>
        <dbReference type="EMBL" id="RBP74161.1"/>
    </source>
</evidence>
<gene>
    <name evidence="4" type="ORF">DET51_105290</name>
    <name evidence="3" type="ORF">DET64_105291</name>
</gene>
<reference evidence="4 5" key="1">
    <citation type="submission" date="2018-07" db="EMBL/GenBank/DDBJ databases">
        <title>Freshwater and sediment microbial communities from various areas in North America, analyzing microbe dynamics in response to fracking.</title>
        <authorList>
            <person name="Lamendella R."/>
        </authorList>
    </citation>
    <scope>NUCLEOTIDE SEQUENCE [LARGE SCALE GENOMIC DNA]</scope>
    <source>
        <strain evidence="4 5">114E</strain>
        <strain evidence="3 6">114E_o</strain>
    </source>
</reference>
<proteinExistence type="predicted"/>
<keyword evidence="1" id="KW-0472">Membrane</keyword>
<evidence type="ECO:0000256" key="1">
    <source>
        <dbReference type="SAM" id="Phobius"/>
    </source>
</evidence>
<keyword evidence="1" id="KW-0812">Transmembrane</keyword>
<protein>
    <submittedName>
        <fullName evidence="4">RES domain-containing protein</fullName>
    </submittedName>
</protein>
<organism evidence="4 5">
    <name type="scientific">Marinobacter nauticus</name>
    <name type="common">Marinobacter hydrocarbonoclasticus</name>
    <name type="synonym">Marinobacter aquaeolei</name>
    <dbReference type="NCBI Taxonomy" id="2743"/>
    <lineage>
        <taxon>Bacteria</taxon>
        <taxon>Pseudomonadati</taxon>
        <taxon>Pseudomonadota</taxon>
        <taxon>Gammaproteobacteria</taxon>
        <taxon>Pseudomonadales</taxon>
        <taxon>Marinobacteraceae</taxon>
        <taxon>Marinobacter</taxon>
    </lineage>
</organism>
<evidence type="ECO:0000313" key="6">
    <source>
        <dbReference type="Proteomes" id="UP000253065"/>
    </source>
</evidence>
<dbReference type="SMART" id="SM00953">
    <property type="entry name" value="RES"/>
    <property type="match status" value="1"/>
</dbReference>
<comment type="caution">
    <text evidence="4">The sequence shown here is derived from an EMBL/GenBank/DDBJ whole genome shotgun (WGS) entry which is preliminary data.</text>
</comment>
<keyword evidence="1" id="KW-1133">Transmembrane helix</keyword>
<dbReference type="Proteomes" id="UP000253065">
    <property type="component" value="Unassembled WGS sequence"/>
</dbReference>
<dbReference type="EMBL" id="QNSA01000005">
    <property type="protein sequence ID" value="RBP74161.1"/>
    <property type="molecule type" value="Genomic_DNA"/>
</dbReference>
<name>A0A368V3Q4_MARNT</name>
<dbReference type="RefSeq" id="WP_113879762.1">
    <property type="nucleotide sequence ID" value="NZ_QNSA01000005.1"/>
</dbReference>
<evidence type="ECO:0000313" key="5">
    <source>
        <dbReference type="Proteomes" id="UP000252795"/>
    </source>
</evidence>